<evidence type="ECO:0000313" key="1">
    <source>
        <dbReference type="EMBL" id="SJM90769.1"/>
    </source>
</evidence>
<sequence length="33" mass="4056">MLPSDGNALFRLLYSNCYKQYYIYAQIYLNFRL</sequence>
<keyword evidence="2" id="KW-1185">Reference proteome</keyword>
<dbReference type="Proteomes" id="UP000195667">
    <property type="component" value="Unassembled WGS sequence"/>
</dbReference>
<organism evidence="1 2">
    <name type="scientific">Crenothrix polyspora</name>
    <dbReference type="NCBI Taxonomy" id="360316"/>
    <lineage>
        <taxon>Bacteria</taxon>
        <taxon>Pseudomonadati</taxon>
        <taxon>Pseudomonadota</taxon>
        <taxon>Gammaproteobacteria</taxon>
        <taxon>Methylococcales</taxon>
        <taxon>Crenotrichaceae</taxon>
        <taxon>Crenothrix</taxon>
    </lineage>
</organism>
<proteinExistence type="predicted"/>
<name>A0A1R4H3G9_9GAMM</name>
<protein>
    <submittedName>
        <fullName evidence="1">Uncharacterized protein</fullName>
    </submittedName>
</protein>
<reference evidence="2" key="1">
    <citation type="submission" date="2017-02" db="EMBL/GenBank/DDBJ databases">
        <authorList>
            <person name="Daims H."/>
        </authorList>
    </citation>
    <scope>NUCLEOTIDE SEQUENCE [LARGE SCALE GENOMIC DNA]</scope>
</reference>
<gene>
    <name evidence="1" type="ORF">CRENPOLYSF1_1540027</name>
</gene>
<dbReference type="EMBL" id="FUKI01000062">
    <property type="protein sequence ID" value="SJM90769.1"/>
    <property type="molecule type" value="Genomic_DNA"/>
</dbReference>
<accession>A0A1R4H3G9</accession>
<dbReference type="AlphaFoldDB" id="A0A1R4H3G9"/>
<evidence type="ECO:0000313" key="2">
    <source>
        <dbReference type="Proteomes" id="UP000195667"/>
    </source>
</evidence>